<feature type="non-terminal residue" evidence="2">
    <location>
        <position position="90"/>
    </location>
</feature>
<protein>
    <recommendedName>
        <fullName evidence="1">Peptidase M26 C-terminal domain-containing protein</fullName>
    </recommendedName>
</protein>
<gene>
    <name evidence="2" type="ORF">GM536_14150</name>
</gene>
<dbReference type="GO" id="GO:0004222">
    <property type="term" value="F:metalloendopeptidase activity"/>
    <property type="evidence" value="ECO:0007669"/>
    <property type="project" value="InterPro"/>
</dbReference>
<evidence type="ECO:0000313" key="3">
    <source>
        <dbReference type="Proteomes" id="UP000437160"/>
    </source>
</evidence>
<evidence type="ECO:0000313" key="2">
    <source>
        <dbReference type="EMBL" id="MTW00148.1"/>
    </source>
</evidence>
<dbReference type="Pfam" id="PF07580">
    <property type="entry name" value="Peptidase_M26_C"/>
    <property type="match status" value="1"/>
</dbReference>
<reference evidence="2 3" key="1">
    <citation type="submission" date="2019-11" db="EMBL/GenBank/DDBJ databases">
        <title>Growth characteristics of pneumococcus vary with the chemical composition of the capsule and with environmental conditions.</title>
        <authorList>
            <person name="Tothpal A."/>
            <person name="Desobry K."/>
            <person name="Joshi S."/>
            <person name="Wyllie A.L."/>
            <person name="Weinberger D.M."/>
        </authorList>
    </citation>
    <scope>NUCLEOTIDE SEQUENCE [LARGE SCALE GENOMIC DNA]</scope>
    <source>
        <strain evidence="3">pnumococcus19F</strain>
    </source>
</reference>
<dbReference type="GO" id="GO:0005576">
    <property type="term" value="C:extracellular region"/>
    <property type="evidence" value="ECO:0007669"/>
    <property type="project" value="InterPro"/>
</dbReference>
<feature type="domain" description="Peptidase M26 C-terminal" evidence="1">
    <location>
        <begin position="1"/>
        <end position="90"/>
    </location>
</feature>
<dbReference type="EMBL" id="WNIA01000749">
    <property type="protein sequence ID" value="MTW00148.1"/>
    <property type="molecule type" value="Genomic_DNA"/>
</dbReference>
<accession>A0A6I3V0A4</accession>
<dbReference type="RefSeq" id="WP_155482591.1">
    <property type="nucleotide sequence ID" value="NZ_WNIA01000749.1"/>
</dbReference>
<sequence>DKQSIAGSPYSIGVYDRLTSPSWKYPSMVLPLLTLPEKSVFIIANISTIGFGAYDRYRSKEHPAGTDLNDYVEKKAKEAAVRFRDHYDYW</sequence>
<feature type="non-terminal residue" evidence="2">
    <location>
        <position position="1"/>
    </location>
</feature>
<comment type="caution">
    <text evidence="2">The sequence shown here is derived from an EMBL/GenBank/DDBJ whole genome shotgun (WGS) entry which is preliminary data.</text>
</comment>
<proteinExistence type="predicted"/>
<dbReference type="GO" id="GO:0008270">
    <property type="term" value="F:zinc ion binding"/>
    <property type="evidence" value="ECO:0007669"/>
    <property type="project" value="InterPro"/>
</dbReference>
<name>A0A6I3V0A4_STREE</name>
<dbReference type="Proteomes" id="UP000437160">
    <property type="component" value="Unassembled WGS sequence"/>
</dbReference>
<dbReference type="InterPro" id="IPR011505">
    <property type="entry name" value="Peptidase_M26_C_dom"/>
</dbReference>
<dbReference type="AlphaFoldDB" id="A0A6I3V0A4"/>
<evidence type="ECO:0000259" key="1">
    <source>
        <dbReference type="Pfam" id="PF07580"/>
    </source>
</evidence>
<organism evidence="2 3">
    <name type="scientific">Streptococcus pneumoniae</name>
    <dbReference type="NCBI Taxonomy" id="1313"/>
    <lineage>
        <taxon>Bacteria</taxon>
        <taxon>Bacillati</taxon>
        <taxon>Bacillota</taxon>
        <taxon>Bacilli</taxon>
        <taxon>Lactobacillales</taxon>
        <taxon>Streptococcaceae</taxon>
        <taxon>Streptococcus</taxon>
    </lineage>
</organism>